<dbReference type="EMBL" id="NIVC01002445">
    <property type="protein sequence ID" value="PAA57787.1"/>
    <property type="molecule type" value="Genomic_DNA"/>
</dbReference>
<protein>
    <submittedName>
        <fullName evidence="1">Uncharacterized protein</fullName>
    </submittedName>
</protein>
<comment type="caution">
    <text evidence="1">The sequence shown here is derived from an EMBL/GenBank/DDBJ whole genome shotgun (WGS) entry which is preliminary data.</text>
</comment>
<name>A0A267EA87_9PLAT</name>
<sequence>STALTRGASGRTHTRLHQSLDAVVQPGAGTHWPVRLAALTPPAQAQHSTATLESDMPTAAHCRQPPPLALLLALLLICLGAQLPKAAAQNAEVERICGQNPFERLKQIAENILQRTLTGPEFHILFNRALSDPEKGPRLKAAVTRYQECSLGVENSHF</sequence>
<gene>
    <name evidence="1" type="ORF">BOX15_Mlig030769g2</name>
</gene>
<accession>A0A267EA87</accession>
<evidence type="ECO:0000313" key="1">
    <source>
        <dbReference type="EMBL" id="PAA57787.1"/>
    </source>
</evidence>
<organism evidence="1 2">
    <name type="scientific">Macrostomum lignano</name>
    <dbReference type="NCBI Taxonomy" id="282301"/>
    <lineage>
        <taxon>Eukaryota</taxon>
        <taxon>Metazoa</taxon>
        <taxon>Spiralia</taxon>
        <taxon>Lophotrochozoa</taxon>
        <taxon>Platyhelminthes</taxon>
        <taxon>Rhabditophora</taxon>
        <taxon>Macrostomorpha</taxon>
        <taxon>Macrostomida</taxon>
        <taxon>Macrostomidae</taxon>
        <taxon>Macrostomum</taxon>
    </lineage>
</organism>
<evidence type="ECO:0000313" key="2">
    <source>
        <dbReference type="Proteomes" id="UP000215902"/>
    </source>
</evidence>
<reference evidence="1 2" key="1">
    <citation type="submission" date="2017-06" db="EMBL/GenBank/DDBJ databases">
        <title>A platform for efficient transgenesis in Macrostomum lignano, a flatworm model organism for stem cell research.</title>
        <authorList>
            <person name="Berezikov E."/>
        </authorList>
    </citation>
    <scope>NUCLEOTIDE SEQUENCE [LARGE SCALE GENOMIC DNA]</scope>
    <source>
        <strain evidence="1">DV1</strain>
        <tissue evidence="1">Whole organism</tissue>
    </source>
</reference>
<proteinExistence type="predicted"/>
<dbReference type="Proteomes" id="UP000215902">
    <property type="component" value="Unassembled WGS sequence"/>
</dbReference>
<dbReference type="AlphaFoldDB" id="A0A267EA87"/>
<keyword evidence="2" id="KW-1185">Reference proteome</keyword>
<feature type="non-terminal residue" evidence="1">
    <location>
        <position position="1"/>
    </location>
</feature>